<evidence type="ECO:0000313" key="1">
    <source>
        <dbReference type="EMBL" id="TMS32769.1"/>
    </source>
</evidence>
<reference evidence="1 2" key="1">
    <citation type="journal article" date="2015" name="Genome Biol.">
        <title>Comparative genomics of Steinernema reveals deeply conserved gene regulatory networks.</title>
        <authorList>
            <person name="Dillman A.R."/>
            <person name="Macchietto M."/>
            <person name="Porter C.F."/>
            <person name="Rogers A."/>
            <person name="Williams B."/>
            <person name="Antoshechkin I."/>
            <person name="Lee M.M."/>
            <person name="Goodwin Z."/>
            <person name="Lu X."/>
            <person name="Lewis E.E."/>
            <person name="Goodrich-Blair H."/>
            <person name="Stock S.P."/>
            <person name="Adams B.J."/>
            <person name="Sternberg P.W."/>
            <person name="Mortazavi A."/>
        </authorList>
    </citation>
    <scope>NUCLEOTIDE SEQUENCE [LARGE SCALE GENOMIC DNA]</scope>
    <source>
        <strain evidence="1 2">ALL</strain>
    </source>
</reference>
<evidence type="ECO:0000313" key="2">
    <source>
        <dbReference type="Proteomes" id="UP000298663"/>
    </source>
</evidence>
<proteinExistence type="predicted"/>
<dbReference type="AlphaFoldDB" id="A0A4U8UJW0"/>
<keyword evidence="2" id="KW-1185">Reference proteome</keyword>
<organism evidence="1 2">
    <name type="scientific">Steinernema carpocapsae</name>
    <name type="common">Entomopathogenic nematode</name>
    <dbReference type="NCBI Taxonomy" id="34508"/>
    <lineage>
        <taxon>Eukaryota</taxon>
        <taxon>Metazoa</taxon>
        <taxon>Ecdysozoa</taxon>
        <taxon>Nematoda</taxon>
        <taxon>Chromadorea</taxon>
        <taxon>Rhabditida</taxon>
        <taxon>Tylenchina</taxon>
        <taxon>Panagrolaimomorpha</taxon>
        <taxon>Strongyloidoidea</taxon>
        <taxon>Steinernematidae</taxon>
        <taxon>Steinernema</taxon>
    </lineage>
</organism>
<accession>A0A4U8UJW0</accession>
<reference evidence="1 2" key="2">
    <citation type="journal article" date="2019" name="G3 (Bethesda)">
        <title>Hybrid Assembly of the Genome of the Entomopathogenic Nematode Steinernema carpocapsae Identifies the X-Chromosome.</title>
        <authorList>
            <person name="Serra L."/>
            <person name="Macchietto M."/>
            <person name="Macias-Munoz A."/>
            <person name="McGill C.J."/>
            <person name="Rodriguez I.M."/>
            <person name="Rodriguez B."/>
            <person name="Murad R."/>
            <person name="Mortazavi A."/>
        </authorList>
    </citation>
    <scope>NUCLEOTIDE SEQUENCE [LARGE SCALE GENOMIC DNA]</scope>
    <source>
        <strain evidence="1 2">ALL</strain>
    </source>
</reference>
<comment type="caution">
    <text evidence="1">The sequence shown here is derived from an EMBL/GenBank/DDBJ whole genome shotgun (WGS) entry which is preliminary data.</text>
</comment>
<name>A0A4U8UJW0_STECR</name>
<sequence>MNYLRIIGFRVFIIEDDEERRTSCKSIIFHPALLQRTTFKREEWPLRRCYRIHEAFSHAALSDHENTSSWRCPIDNLDFPERGNRHWQKGSMEDFACSGLVDPNSDSYMFISGEDEDEFLRAPSHVVRVVCTGFLAE</sequence>
<dbReference type="EMBL" id="AZBU02000001">
    <property type="protein sequence ID" value="TMS32769.1"/>
    <property type="molecule type" value="Genomic_DNA"/>
</dbReference>
<dbReference type="EMBL" id="CM016762">
    <property type="protein sequence ID" value="TMS32769.1"/>
    <property type="molecule type" value="Genomic_DNA"/>
</dbReference>
<protein>
    <submittedName>
        <fullName evidence="1">Uncharacterized protein</fullName>
    </submittedName>
</protein>
<gene>
    <name evidence="1" type="ORF">L596_000570</name>
</gene>
<dbReference type="Proteomes" id="UP000298663">
    <property type="component" value="Chromosome X"/>
</dbReference>